<dbReference type="AlphaFoldDB" id="A0A5C7F840"/>
<evidence type="ECO:0000256" key="3">
    <source>
        <dbReference type="ARBA" id="ARBA00004986"/>
    </source>
</evidence>
<dbReference type="GO" id="GO:0009088">
    <property type="term" value="P:threonine biosynthetic process"/>
    <property type="evidence" value="ECO:0007669"/>
    <property type="project" value="UniProtKB-UniPathway"/>
</dbReference>
<dbReference type="KEGG" id="ahal:FTX54_016150"/>
<dbReference type="Gene3D" id="1.20.120.1320">
    <property type="entry name" value="Aspartokinase, catalytic domain"/>
    <property type="match status" value="1"/>
</dbReference>
<evidence type="ECO:0000313" key="17">
    <source>
        <dbReference type="EMBL" id="WWD79902.1"/>
    </source>
</evidence>
<dbReference type="InterPro" id="IPR018042">
    <property type="entry name" value="Aspartate_kinase_CS"/>
</dbReference>
<comment type="catalytic activity">
    <reaction evidence="12 14">
        <text>L-aspartate + ATP = 4-phospho-L-aspartate + ADP</text>
        <dbReference type="Rhea" id="RHEA:23776"/>
        <dbReference type="ChEBI" id="CHEBI:29991"/>
        <dbReference type="ChEBI" id="CHEBI:30616"/>
        <dbReference type="ChEBI" id="CHEBI:57535"/>
        <dbReference type="ChEBI" id="CHEBI:456216"/>
        <dbReference type="EC" id="2.7.2.4"/>
    </reaction>
</comment>
<keyword evidence="11" id="KW-0457">Lysine biosynthesis</keyword>
<evidence type="ECO:0000256" key="6">
    <source>
        <dbReference type="ARBA" id="ARBA00022679"/>
    </source>
</evidence>
<name>A0A5C7F840_9BACI</name>
<keyword evidence="15" id="KW-0028">Amino-acid biosynthesis</keyword>
<keyword evidence="7 13" id="KW-0547">Nucleotide-binding</keyword>
<keyword evidence="9 13" id="KW-0067">ATP-binding</keyword>
<gene>
    <name evidence="17" type="ORF">FTX54_016150</name>
</gene>
<evidence type="ECO:0000256" key="7">
    <source>
        <dbReference type="ARBA" id="ARBA00022741"/>
    </source>
</evidence>
<dbReference type="FunFam" id="3.30.2130.10:FF:000001">
    <property type="entry name" value="Bifunctional aspartokinase/homoserine dehydrogenase"/>
    <property type="match status" value="1"/>
</dbReference>
<evidence type="ECO:0000256" key="11">
    <source>
        <dbReference type="ARBA" id="ARBA00023154"/>
    </source>
</evidence>
<dbReference type="RefSeq" id="WP_147802633.1">
    <property type="nucleotide sequence ID" value="NZ_CP144914.1"/>
</dbReference>
<keyword evidence="8 14" id="KW-0418">Kinase</keyword>
<dbReference type="PANTHER" id="PTHR21499:SF67">
    <property type="entry name" value="ASPARTOKINASE 3"/>
    <property type="match status" value="1"/>
</dbReference>
<evidence type="ECO:0000256" key="9">
    <source>
        <dbReference type="ARBA" id="ARBA00022840"/>
    </source>
</evidence>
<dbReference type="EMBL" id="CP144914">
    <property type="protein sequence ID" value="WWD79902.1"/>
    <property type="molecule type" value="Genomic_DNA"/>
</dbReference>
<keyword evidence="18" id="KW-1185">Reference proteome</keyword>
<dbReference type="Pfam" id="PF00696">
    <property type="entry name" value="AA_kinase"/>
    <property type="match status" value="1"/>
</dbReference>
<dbReference type="Gene3D" id="3.30.2130.10">
    <property type="entry name" value="VC0802-like"/>
    <property type="match status" value="1"/>
</dbReference>
<dbReference type="SUPFAM" id="SSF55021">
    <property type="entry name" value="ACT-like"/>
    <property type="match status" value="2"/>
</dbReference>
<dbReference type="Pfam" id="PF22468">
    <property type="entry name" value="ACT_9"/>
    <property type="match status" value="1"/>
</dbReference>
<dbReference type="GO" id="GO:0005524">
    <property type="term" value="F:ATP binding"/>
    <property type="evidence" value="ECO:0007669"/>
    <property type="project" value="UniProtKB-KW"/>
</dbReference>
<comment type="pathway">
    <text evidence="2 15">Amino-acid biosynthesis; L-lysine biosynthesis via DAP pathway; (S)-tetrahydrodipicolinate from L-aspartate: step 1/4.</text>
</comment>
<evidence type="ECO:0000256" key="12">
    <source>
        <dbReference type="ARBA" id="ARBA00047872"/>
    </source>
</evidence>
<dbReference type="InterPro" id="IPR035804">
    <property type="entry name" value="AKIII_YclM_N"/>
</dbReference>
<dbReference type="GO" id="GO:0019877">
    <property type="term" value="P:diaminopimelate biosynthetic process"/>
    <property type="evidence" value="ECO:0007669"/>
    <property type="project" value="UniProtKB-KW"/>
</dbReference>
<dbReference type="InterPro" id="IPR036393">
    <property type="entry name" value="AceGlu_kinase-like_sf"/>
</dbReference>
<dbReference type="PROSITE" id="PS51671">
    <property type="entry name" value="ACT"/>
    <property type="match status" value="1"/>
</dbReference>
<dbReference type="Gene3D" id="3.40.1160.10">
    <property type="entry name" value="Acetylglutamate kinase-like"/>
    <property type="match status" value="1"/>
</dbReference>
<evidence type="ECO:0000259" key="16">
    <source>
        <dbReference type="PROSITE" id="PS51671"/>
    </source>
</evidence>
<evidence type="ECO:0000256" key="10">
    <source>
        <dbReference type="ARBA" id="ARBA00022915"/>
    </source>
</evidence>
<feature type="binding site" evidence="13">
    <location>
        <position position="226"/>
    </location>
    <ligand>
        <name>ATP</name>
        <dbReference type="ChEBI" id="CHEBI:30616"/>
    </ligand>
</feature>
<dbReference type="OrthoDB" id="9799110at2"/>
<feature type="binding site" evidence="13">
    <location>
        <begin position="6"/>
        <end position="9"/>
    </location>
    <ligand>
        <name>ATP</name>
        <dbReference type="ChEBI" id="CHEBI:30616"/>
    </ligand>
</feature>
<dbReference type="InterPro" id="IPR002912">
    <property type="entry name" value="ACT_dom"/>
</dbReference>
<evidence type="ECO:0000256" key="2">
    <source>
        <dbReference type="ARBA" id="ARBA00004766"/>
    </source>
</evidence>
<dbReference type="FunFam" id="3.40.1160.10:FF:000027">
    <property type="entry name" value="Aspartokinase"/>
    <property type="match status" value="1"/>
</dbReference>
<evidence type="ECO:0000256" key="8">
    <source>
        <dbReference type="ARBA" id="ARBA00022777"/>
    </source>
</evidence>
<dbReference type="CDD" id="cd04916">
    <property type="entry name" value="ACT_AKiii-YclM-BS_2"/>
    <property type="match status" value="1"/>
</dbReference>
<accession>A0A5C7F840</accession>
<dbReference type="PIRSF" id="PIRSF000726">
    <property type="entry name" value="Asp_kin"/>
    <property type="match status" value="1"/>
</dbReference>
<dbReference type="PANTHER" id="PTHR21499">
    <property type="entry name" value="ASPARTATE KINASE"/>
    <property type="match status" value="1"/>
</dbReference>
<proteinExistence type="inferred from homology"/>
<dbReference type="GO" id="GO:0005829">
    <property type="term" value="C:cytosol"/>
    <property type="evidence" value="ECO:0007669"/>
    <property type="project" value="TreeGrafter"/>
</dbReference>
<dbReference type="PROSITE" id="PS00324">
    <property type="entry name" value="ASPARTOKINASE"/>
    <property type="match status" value="1"/>
</dbReference>
<sequence>MVKVVKFGGSSVAGAAQFTKAAEIVRGDVERRIVVVSAPGKRFADDIKTTDLLIELAESVKKGRDFSGEMQAVIDRYAAIIEELDLPFSLLDSLKKQLSHLVDTYKEDEPRLFDALMASGENENAKLMAAYLRQLGEEAHYVSPEEAGMVVTDDPANARILPEAYDRLKNLRNRSGLLVVPGFFGVSKNGHIVTFPRGGSDITGSILAAGVEASLYENFTDVDSVYSVNPALIENPQEMKEITYREMRELAYAGFSVFHDEALQPVVAEKIPVCIKNTNHPEADGTLIVDQREQKGLPVVGIASDKGFITINLRKYLMNREVGFGQHLLQILAEEGISFEHTPSGIDNMSVIVREEYMEEGKEEKILARIRAELNVEEVHVERDLAMVMVVGEGMARTVGVAAKATTALAEAGVNIKMINQGSSEVSMMFGVNASEADLAVKSLYKACFAQVKA</sequence>
<dbReference type="CDD" id="cd04911">
    <property type="entry name" value="ACT_AKiii-YclM-BS_1"/>
    <property type="match status" value="1"/>
</dbReference>
<comment type="function">
    <text evidence="1">Catalyzes the phosphorylation of the beta-carboxyl group of aspartic acid with ATP to yield 4-phospho-L-aspartate, which is involved in the branched biosynthetic pathway leading to the biosynthesis of amino acids threonine, isoleucine and methionine.</text>
</comment>
<feature type="binding site" evidence="13">
    <location>
        <position position="50"/>
    </location>
    <ligand>
        <name>substrate</name>
    </ligand>
</feature>
<dbReference type="SUPFAM" id="SSF53633">
    <property type="entry name" value="Carbamate kinase-like"/>
    <property type="match status" value="1"/>
</dbReference>
<dbReference type="InterPro" id="IPR042199">
    <property type="entry name" value="AsparK_Bifunc_asparK/hSer_DH"/>
</dbReference>
<comment type="pathway">
    <text evidence="4 15">Amino-acid biosynthesis; L-threonine biosynthesis; L-threonine from L-aspartate: step 1/5.</text>
</comment>
<evidence type="ECO:0000256" key="1">
    <source>
        <dbReference type="ARBA" id="ARBA00003121"/>
    </source>
</evidence>
<evidence type="ECO:0000256" key="4">
    <source>
        <dbReference type="ARBA" id="ARBA00005139"/>
    </source>
</evidence>
<dbReference type="InterPro" id="IPR001048">
    <property type="entry name" value="Asp/Glu/Uridylate_kinase"/>
</dbReference>
<feature type="domain" description="ACT" evidence="16">
    <location>
        <begin position="390"/>
        <end position="454"/>
    </location>
</feature>
<comment type="similarity">
    <text evidence="5 14">Belongs to the aspartokinase family.</text>
</comment>
<organism evidence="17 18">
    <name type="scientific">Alkalicoccus halolimnae</name>
    <dbReference type="NCBI Taxonomy" id="1667239"/>
    <lineage>
        <taxon>Bacteria</taxon>
        <taxon>Bacillati</taxon>
        <taxon>Bacillota</taxon>
        <taxon>Bacilli</taxon>
        <taxon>Bacillales</taxon>
        <taxon>Bacillaceae</taxon>
        <taxon>Alkalicoccus</taxon>
    </lineage>
</organism>
<keyword evidence="10" id="KW-0220">Diaminopimelate biosynthesis</keyword>
<dbReference type="InterPro" id="IPR045865">
    <property type="entry name" value="ACT-like_dom_sf"/>
</dbReference>
<dbReference type="GO" id="GO:0009090">
    <property type="term" value="P:homoserine biosynthetic process"/>
    <property type="evidence" value="ECO:0007669"/>
    <property type="project" value="TreeGrafter"/>
</dbReference>
<dbReference type="NCBIfam" id="NF006540">
    <property type="entry name" value="PRK09034.1"/>
    <property type="match status" value="1"/>
</dbReference>
<feature type="binding site" evidence="13">
    <location>
        <position position="121"/>
    </location>
    <ligand>
        <name>substrate</name>
    </ligand>
</feature>
<dbReference type="GO" id="GO:0004072">
    <property type="term" value="F:aspartate kinase activity"/>
    <property type="evidence" value="ECO:0007669"/>
    <property type="project" value="UniProtKB-EC"/>
</dbReference>
<dbReference type="InterPro" id="IPR005260">
    <property type="entry name" value="Asp_kin_monofn"/>
</dbReference>
<dbReference type="NCBIfam" id="TIGR00657">
    <property type="entry name" value="asp_kinases"/>
    <property type="match status" value="1"/>
</dbReference>
<evidence type="ECO:0000256" key="14">
    <source>
        <dbReference type="RuleBase" id="RU003448"/>
    </source>
</evidence>
<dbReference type="InterPro" id="IPR054352">
    <property type="entry name" value="ACT_Aspartokinase"/>
</dbReference>
<evidence type="ECO:0000313" key="18">
    <source>
        <dbReference type="Proteomes" id="UP000321816"/>
    </source>
</evidence>
<keyword evidence="6 14" id="KW-0808">Transferase</keyword>
<dbReference type="EC" id="2.7.2.4" evidence="14"/>
<evidence type="ECO:0000256" key="15">
    <source>
        <dbReference type="RuleBase" id="RU004249"/>
    </source>
</evidence>
<feature type="binding site" evidence="13">
    <location>
        <begin position="220"/>
        <end position="221"/>
    </location>
    <ligand>
        <name>ATP</name>
        <dbReference type="ChEBI" id="CHEBI:30616"/>
    </ligand>
</feature>
<protein>
    <recommendedName>
        <fullName evidence="14">Aspartokinase</fullName>
        <ecNumber evidence="14">2.7.2.4</ecNumber>
    </recommendedName>
</protein>
<evidence type="ECO:0000256" key="5">
    <source>
        <dbReference type="ARBA" id="ARBA00010122"/>
    </source>
</evidence>
<dbReference type="InterPro" id="IPR001341">
    <property type="entry name" value="Asp_kinase"/>
</dbReference>
<dbReference type="GO" id="GO:0009089">
    <property type="term" value="P:lysine biosynthetic process via diaminopimelate"/>
    <property type="evidence" value="ECO:0007669"/>
    <property type="project" value="UniProtKB-UniPathway"/>
</dbReference>
<comment type="pathway">
    <text evidence="3 15">Amino-acid biosynthesis; L-methionine biosynthesis via de novo pathway; L-homoserine from L-aspartate: step 1/3.</text>
</comment>
<evidence type="ECO:0000256" key="13">
    <source>
        <dbReference type="PIRSR" id="PIRSR000726-1"/>
    </source>
</evidence>
<reference evidence="17 18" key="1">
    <citation type="submission" date="2024-01" db="EMBL/GenBank/DDBJ databases">
        <title>Complete Genome Sequence of Alkalicoccus halolimnae BZ-SZ-XJ29T, a Moderately Halophilic Bacterium Isolated from a Salt Lake.</title>
        <authorList>
            <person name="Zhao B."/>
        </authorList>
    </citation>
    <scope>NUCLEOTIDE SEQUENCE [LARGE SCALE GENOMIC DNA]</scope>
    <source>
        <strain evidence="17 18">BZ-SZ-XJ29</strain>
    </source>
</reference>
<dbReference type="Proteomes" id="UP000321816">
    <property type="component" value="Chromosome"/>
</dbReference>
<dbReference type="CDD" id="cd04245">
    <property type="entry name" value="AAK_AKiii-YclM-BS"/>
    <property type="match status" value="1"/>
</dbReference>